<gene>
    <name evidence="4" type="ORF">WHR41_03963</name>
</gene>
<dbReference type="PANTHER" id="PTHR35859:SF4">
    <property type="entry name" value="MEMBRANE CHANNEL PROTEIN, PUTATIVE (AFU_ORTHOLOGUE AFUA_6G11300)-RELATED"/>
    <property type="match status" value="1"/>
</dbReference>
<feature type="region of interest" description="Disordered" evidence="1">
    <location>
        <begin position="309"/>
        <end position="330"/>
    </location>
</feature>
<dbReference type="GeneID" id="96005407"/>
<feature type="transmembrane region" description="Helical" evidence="2">
    <location>
        <begin position="409"/>
        <end position="425"/>
    </location>
</feature>
<evidence type="ECO:0000313" key="5">
    <source>
        <dbReference type="Proteomes" id="UP000803884"/>
    </source>
</evidence>
<feature type="transmembrane region" description="Helical" evidence="2">
    <location>
        <begin position="385"/>
        <end position="403"/>
    </location>
</feature>
<keyword evidence="5" id="KW-1185">Reference proteome</keyword>
<proteinExistence type="predicted"/>
<feature type="transmembrane region" description="Helical" evidence="2">
    <location>
        <begin position="437"/>
        <end position="459"/>
    </location>
</feature>
<keyword evidence="2" id="KW-0472">Membrane</keyword>
<feature type="transmembrane region" description="Helical" evidence="2">
    <location>
        <begin position="519"/>
        <end position="539"/>
    </location>
</feature>
<feature type="compositionally biased region" description="Gly residues" evidence="1">
    <location>
        <begin position="1138"/>
        <end position="1149"/>
    </location>
</feature>
<feature type="transmembrane region" description="Helical" evidence="2">
    <location>
        <begin position="632"/>
        <end position="653"/>
    </location>
</feature>
<feature type="region of interest" description="Disordered" evidence="1">
    <location>
        <begin position="1137"/>
        <end position="1228"/>
    </location>
</feature>
<feature type="compositionally biased region" description="Basic and acidic residues" evidence="1">
    <location>
        <begin position="49"/>
        <end position="58"/>
    </location>
</feature>
<evidence type="ECO:0000256" key="1">
    <source>
        <dbReference type="SAM" id="MobiDB-lite"/>
    </source>
</evidence>
<dbReference type="PANTHER" id="PTHR35859">
    <property type="entry name" value="NONSELECTIVE CATION CHANNEL PROTEIN"/>
    <property type="match status" value="1"/>
</dbReference>
<feature type="compositionally biased region" description="Acidic residues" evidence="1">
    <location>
        <begin position="73"/>
        <end position="102"/>
    </location>
</feature>
<feature type="compositionally biased region" description="Low complexity" evidence="1">
    <location>
        <begin position="1205"/>
        <end position="1216"/>
    </location>
</feature>
<feature type="compositionally biased region" description="Polar residues" evidence="1">
    <location>
        <begin position="887"/>
        <end position="899"/>
    </location>
</feature>
<dbReference type="RefSeq" id="XP_069230601.1">
    <property type="nucleotide sequence ID" value="XM_069372569.1"/>
</dbReference>
<dbReference type="Pfam" id="PF23317">
    <property type="entry name" value="YVC1_C"/>
    <property type="match status" value="1"/>
</dbReference>
<keyword evidence="2" id="KW-1133">Transmembrane helix</keyword>
<feature type="compositionally biased region" description="Polar residues" evidence="1">
    <location>
        <begin position="316"/>
        <end position="328"/>
    </location>
</feature>
<dbReference type="EMBL" id="JAAQHG020000010">
    <property type="protein sequence ID" value="KAL1587496.1"/>
    <property type="molecule type" value="Genomic_DNA"/>
</dbReference>
<evidence type="ECO:0000259" key="3">
    <source>
        <dbReference type="Pfam" id="PF23317"/>
    </source>
</evidence>
<feature type="compositionally biased region" description="Acidic residues" evidence="1">
    <location>
        <begin position="844"/>
        <end position="855"/>
    </location>
</feature>
<accession>A0AB34KVD5</accession>
<organism evidence="4 5">
    <name type="scientific">Cladosporium halotolerans</name>
    <dbReference type="NCBI Taxonomy" id="1052096"/>
    <lineage>
        <taxon>Eukaryota</taxon>
        <taxon>Fungi</taxon>
        <taxon>Dikarya</taxon>
        <taxon>Ascomycota</taxon>
        <taxon>Pezizomycotina</taxon>
        <taxon>Dothideomycetes</taxon>
        <taxon>Dothideomycetidae</taxon>
        <taxon>Cladosporiales</taxon>
        <taxon>Cladosporiaceae</taxon>
        <taxon>Cladosporium</taxon>
    </lineage>
</organism>
<feature type="region of interest" description="Disordered" evidence="1">
    <location>
        <begin position="795"/>
        <end position="1037"/>
    </location>
</feature>
<dbReference type="InterPro" id="IPR052971">
    <property type="entry name" value="TRP_calcium_channel"/>
</dbReference>
<feature type="compositionally biased region" description="Polar residues" evidence="1">
    <location>
        <begin position="806"/>
        <end position="827"/>
    </location>
</feature>
<feature type="compositionally biased region" description="Basic residues" evidence="1">
    <location>
        <begin position="1"/>
        <end position="10"/>
    </location>
</feature>
<feature type="region of interest" description="Disordered" evidence="1">
    <location>
        <begin position="1"/>
        <end position="103"/>
    </location>
</feature>
<name>A0AB34KVD5_9PEZI</name>
<dbReference type="AlphaFoldDB" id="A0AB34KVD5"/>
<feature type="compositionally biased region" description="Basic residues" evidence="1">
    <location>
        <begin position="1164"/>
        <end position="1175"/>
    </location>
</feature>
<evidence type="ECO:0000256" key="2">
    <source>
        <dbReference type="SAM" id="Phobius"/>
    </source>
</evidence>
<feature type="transmembrane region" description="Helical" evidence="2">
    <location>
        <begin position="479"/>
        <end position="499"/>
    </location>
</feature>
<feature type="compositionally biased region" description="Polar residues" evidence="1">
    <location>
        <begin position="1024"/>
        <end position="1035"/>
    </location>
</feature>
<protein>
    <recommendedName>
        <fullName evidence="3">Calcium channel YVC1-like C-terminal transmembrane domain-containing protein</fullName>
    </recommendedName>
</protein>
<dbReference type="InterPro" id="IPR056336">
    <property type="entry name" value="YVC1_C"/>
</dbReference>
<feature type="compositionally biased region" description="Acidic residues" evidence="1">
    <location>
        <begin position="862"/>
        <end position="877"/>
    </location>
</feature>
<evidence type="ECO:0000313" key="4">
    <source>
        <dbReference type="EMBL" id="KAL1587496.1"/>
    </source>
</evidence>
<sequence length="1228" mass="136959">MFGFWKRRKVAREEDEDREQYEYSPFPGSPEMSRSRAVGQNLQNEDDMIQERSMRSEEQGITSYFDHVRYRDEVDEDNDADDNEDEEEEQDDDEDNEDEDAVDTPLLPIFSAAHLDRLPMYNITHAIRLLIVARAETTLSWEQLRSPQISQFLVKPIQSQIRTNHFNRATLCALIANCLQFQKEGQLNPGNVGVSRTRALLSELLAIRLLREFTVRELIDALSYDFDPLQGMSPPTTGRGTPGFATPAFMEDAQQQRTRNKGARVSTVEIAIRSQAKRFLAHPLVVQHLEAIWAGTIVFHSEADNLHRRPPRQRKTVNGTYGTLNDHSPSVLPADSILSRKAHETRLSKKPELPDRSRRSVTLYDPHDASLFKLSRLRVPRYRQLFSTISFAVMLALYIAVLVDQSVTITPLEVLFWFWSIGYMLDEVIGFTEQGFGLYILSFWNAFDLGILLLFGVYYVLRLYGIVLADQGKHRIAGMAYDALGSTAILLFPRLFSVLDHYRYFSQLLIAFRLMAQDLVAVLILILISCSGFFVAFSLSFADSDTDAKNVAYALFQILMGFTPAAWDKWGSYNILGKFIMGSFLIICHFLIVTILITVLTNSFMAIVRNAEEEHQFLFAINTISMVKSDALFSFIAPTNVIGWVLSPLRYIVPFRQYVKFNRTIIKITHFPVLLVIFLYERVLLSNIAYGPTDLVERPARSQRKPVAFSLSKAQDLFSPGRRLREPSVISFHKDRALDEVFRRPYRGGTVRTTTEGMDPERRNSTTVVDRWMQNADEQGGASPPVEQPRSIVERLENRKPPFRRANTSALRSSLRNFSTATRSVTSDPDRLSVTAPKRPKPIDEEDETTADELLEVQPQETDADGDDEQPEHETDNETPGLGESISVLNRNHSGTTPGDDSGSEYFQTPAAVRAPYTPLSSAARARLRDSPDLPPTTSAPFRPHARNASSGTMLFAPPANHPSSDASLPRPPTRPSRTTQTSTRQNSSGGTGTETPQLLLPGTRTPKQPKPKLPASARPSMPPRQSTAPAQRSSGLAFLAAATRAANNHPRQPSFSARALDLASEIGDNKFIAPAGQGGEGIDFPASFSDAFLRRGRERRQEEEEDKARVSRIMLARMNTLEEGFREVLREIKGIAQAGGGSRGGSEGDGVVRVRGMGEGGRRSPRKGGGKKARRERERERPGTATGSGLSREEGAEEGDAEVESPVSVVGPGPARVGGGEEEGGER</sequence>
<comment type="caution">
    <text evidence="4">The sequence shown here is derived from an EMBL/GenBank/DDBJ whole genome shotgun (WGS) entry which is preliminary data.</text>
</comment>
<feature type="domain" description="Calcium channel YVC1-like C-terminal transmembrane" evidence="3">
    <location>
        <begin position="390"/>
        <end position="697"/>
    </location>
</feature>
<dbReference type="Proteomes" id="UP000803884">
    <property type="component" value="Unassembled WGS sequence"/>
</dbReference>
<feature type="transmembrane region" description="Helical" evidence="2">
    <location>
        <begin position="579"/>
        <end position="600"/>
    </location>
</feature>
<feature type="compositionally biased region" description="Low complexity" evidence="1">
    <location>
        <begin position="976"/>
        <end position="989"/>
    </location>
</feature>
<reference evidence="4 5" key="1">
    <citation type="journal article" date="2020" name="Microbiol. Resour. Announc.">
        <title>Draft Genome Sequence of a Cladosporium Species Isolated from the Mesophotic Ascidian Didemnum maculosum.</title>
        <authorList>
            <person name="Gioti A."/>
            <person name="Siaperas R."/>
            <person name="Nikolaivits E."/>
            <person name="Le Goff G."/>
            <person name="Ouazzani J."/>
            <person name="Kotoulas G."/>
            <person name="Topakas E."/>
        </authorList>
    </citation>
    <scope>NUCLEOTIDE SEQUENCE [LARGE SCALE GENOMIC DNA]</scope>
    <source>
        <strain evidence="4 5">TM138-S3</strain>
    </source>
</reference>
<keyword evidence="2" id="KW-0812">Transmembrane</keyword>